<dbReference type="GO" id="GO:0005886">
    <property type="term" value="C:plasma membrane"/>
    <property type="evidence" value="ECO:0007669"/>
    <property type="project" value="UniProtKB-SubCell"/>
</dbReference>
<feature type="transmembrane region" description="Helical" evidence="6">
    <location>
        <begin position="215"/>
        <end position="235"/>
    </location>
</feature>
<evidence type="ECO:0000313" key="9">
    <source>
        <dbReference type="Proteomes" id="UP000076623"/>
    </source>
</evidence>
<dbReference type="PANTHER" id="PTHR34820:SF4">
    <property type="entry name" value="INNER MEMBRANE PROTEIN YEBZ"/>
    <property type="match status" value="1"/>
</dbReference>
<evidence type="ECO:0000256" key="2">
    <source>
        <dbReference type="ARBA" id="ARBA00022475"/>
    </source>
</evidence>
<keyword evidence="9" id="KW-1185">Reference proteome</keyword>
<evidence type="ECO:0000256" key="1">
    <source>
        <dbReference type="ARBA" id="ARBA00004651"/>
    </source>
</evidence>
<comment type="subcellular location">
    <subcellularLocation>
        <location evidence="1">Cell membrane</location>
        <topology evidence="1">Multi-pass membrane protein</topology>
    </subcellularLocation>
</comment>
<evidence type="ECO:0000259" key="7">
    <source>
        <dbReference type="Pfam" id="PF05425"/>
    </source>
</evidence>
<dbReference type="Pfam" id="PF05425">
    <property type="entry name" value="CopD"/>
    <property type="match status" value="1"/>
</dbReference>
<keyword evidence="4 6" id="KW-1133">Transmembrane helix</keyword>
<evidence type="ECO:0000313" key="8">
    <source>
        <dbReference type="EMBL" id="ANC78373.1"/>
    </source>
</evidence>
<dbReference type="RefSeq" id="WP_066397402.1">
    <property type="nucleotide sequence ID" value="NZ_CP015378.1"/>
</dbReference>
<dbReference type="Proteomes" id="UP000076623">
    <property type="component" value="Chromosome"/>
</dbReference>
<gene>
    <name evidence="8" type="ORF">ABE65_016830</name>
</gene>
<accession>A0A160IPK7</accession>
<feature type="transmembrane region" description="Helical" evidence="6">
    <location>
        <begin position="38"/>
        <end position="60"/>
    </location>
</feature>
<dbReference type="STRING" id="1221500.ABE65_016830"/>
<feature type="transmembrane region" description="Helical" evidence="6">
    <location>
        <begin position="256"/>
        <end position="274"/>
    </location>
</feature>
<dbReference type="PANTHER" id="PTHR34820">
    <property type="entry name" value="INNER MEMBRANE PROTEIN YEBZ"/>
    <property type="match status" value="1"/>
</dbReference>
<organism evidence="8 9">
    <name type="scientific">Fictibacillus phosphorivorans</name>
    <dbReference type="NCBI Taxonomy" id="1221500"/>
    <lineage>
        <taxon>Bacteria</taxon>
        <taxon>Bacillati</taxon>
        <taxon>Bacillota</taxon>
        <taxon>Bacilli</taxon>
        <taxon>Bacillales</taxon>
        <taxon>Fictibacillaceae</taxon>
        <taxon>Fictibacillus</taxon>
    </lineage>
</organism>
<evidence type="ECO:0000256" key="6">
    <source>
        <dbReference type="SAM" id="Phobius"/>
    </source>
</evidence>
<feature type="domain" description="Copper resistance protein D" evidence="7">
    <location>
        <begin position="173"/>
        <end position="269"/>
    </location>
</feature>
<evidence type="ECO:0000256" key="3">
    <source>
        <dbReference type="ARBA" id="ARBA00022692"/>
    </source>
</evidence>
<reference evidence="8 9" key="1">
    <citation type="submission" date="2016-04" db="EMBL/GenBank/DDBJ databases">
        <title>Complete genome sequence of Fictibacillus phosphorivorans G25-29, a strain toxic to nematodes.</title>
        <authorList>
            <person name="Zheng Z."/>
        </authorList>
    </citation>
    <scope>NUCLEOTIDE SEQUENCE [LARGE SCALE GENOMIC DNA]</scope>
    <source>
        <strain evidence="8 9">G25-29</strain>
    </source>
</reference>
<sequence length="361" mass="39983">MFIVAKAMLYVCFALLMGAFILYSVPRESRPEIFFSKKLILLLIVFTPLFGIGELIRLTMHLGEDFGYWMTFQNIVFSFEVGKGWLFLTGISVLLFFMVLFNDIKEDRFFAGLVVFLTAGMGISVGYASHAASLESLGFLAHSLHFIAVITWSGVLLVSGYFSKGEGPNLSFYKWFTPLAVGCLVTVIGAGLWLMNYIVPQYVNSYLLDYGQALLIKHILLLIIVVYSLINGIWLKKRLKEGTTGIALNKWIKAEGIFLFLAFVTTAVMTQQTPPHDVADTLKMEEPSKLFTLFSGIVPGENPMLFFNFSMMSLVWLAGAIVLVLSVFASIKQNKSMVLAIVASILAAGAIYLAVMSSVSL</sequence>
<dbReference type="GO" id="GO:0006825">
    <property type="term" value="P:copper ion transport"/>
    <property type="evidence" value="ECO:0007669"/>
    <property type="project" value="InterPro"/>
</dbReference>
<name>A0A160IPK7_9BACL</name>
<dbReference type="AlphaFoldDB" id="A0A160IPK7"/>
<protein>
    <recommendedName>
        <fullName evidence="7">Copper resistance protein D domain-containing protein</fullName>
    </recommendedName>
</protein>
<dbReference type="InterPro" id="IPR008457">
    <property type="entry name" value="Cu-R_CopD_dom"/>
</dbReference>
<feature type="transmembrane region" description="Helical" evidence="6">
    <location>
        <begin position="140"/>
        <end position="163"/>
    </location>
</feature>
<evidence type="ECO:0000256" key="5">
    <source>
        <dbReference type="ARBA" id="ARBA00023136"/>
    </source>
</evidence>
<feature type="transmembrane region" description="Helical" evidence="6">
    <location>
        <begin position="336"/>
        <end position="355"/>
    </location>
</feature>
<feature type="transmembrane region" description="Helical" evidence="6">
    <location>
        <begin position="175"/>
        <end position="195"/>
    </location>
</feature>
<proteinExistence type="predicted"/>
<keyword evidence="2" id="KW-1003">Cell membrane</keyword>
<feature type="transmembrane region" description="Helical" evidence="6">
    <location>
        <begin position="7"/>
        <end position="26"/>
    </location>
</feature>
<keyword evidence="3 6" id="KW-0812">Transmembrane</keyword>
<dbReference type="KEGG" id="fpn:ABE65_016830"/>
<keyword evidence="5 6" id="KW-0472">Membrane</keyword>
<feature type="transmembrane region" description="Helical" evidence="6">
    <location>
        <begin position="109"/>
        <end position="128"/>
    </location>
</feature>
<evidence type="ECO:0000256" key="4">
    <source>
        <dbReference type="ARBA" id="ARBA00022989"/>
    </source>
</evidence>
<feature type="transmembrane region" description="Helical" evidence="6">
    <location>
        <begin position="305"/>
        <end position="329"/>
    </location>
</feature>
<dbReference type="EMBL" id="CP015378">
    <property type="protein sequence ID" value="ANC78373.1"/>
    <property type="molecule type" value="Genomic_DNA"/>
</dbReference>
<feature type="transmembrane region" description="Helical" evidence="6">
    <location>
        <begin position="84"/>
        <end position="102"/>
    </location>
</feature>
<dbReference type="InterPro" id="IPR032694">
    <property type="entry name" value="CopC/D"/>
</dbReference>